<comment type="caution">
    <text evidence="1">The sequence shown here is derived from an EMBL/GenBank/DDBJ whole genome shotgun (WGS) entry which is preliminary data.</text>
</comment>
<evidence type="ECO:0000313" key="2">
    <source>
        <dbReference type="Proteomes" id="UP001341840"/>
    </source>
</evidence>
<gene>
    <name evidence="1" type="ORF">PIB30_011392</name>
</gene>
<keyword evidence="2" id="KW-1185">Reference proteome</keyword>
<name>A0ABU6Z5D5_9FABA</name>
<evidence type="ECO:0000313" key="1">
    <source>
        <dbReference type="EMBL" id="MED6216800.1"/>
    </source>
</evidence>
<sequence length="119" mass="13315">MLARKRSLLHFPCLWTSMLTEDYLRYIEGLRRRPELSPLHSRQASVSDSPRSQLIDSLPVITLRVIISLELATTIVGSESLVTGKTVIDRRLESVRKCGISIIGAVDGVENWDVTASPR</sequence>
<proteinExistence type="predicted"/>
<accession>A0ABU6Z5D5</accession>
<protein>
    <submittedName>
        <fullName evidence="1">Uncharacterized protein</fullName>
    </submittedName>
</protein>
<reference evidence="1 2" key="1">
    <citation type="journal article" date="2023" name="Plants (Basel)">
        <title>Bridging the Gap: Combining Genomics and Transcriptomics Approaches to Understand Stylosanthes scabra, an Orphan Legume from the Brazilian Caatinga.</title>
        <authorList>
            <person name="Ferreira-Neto J.R.C."/>
            <person name="da Silva M.D."/>
            <person name="Binneck E."/>
            <person name="de Melo N.F."/>
            <person name="da Silva R.H."/>
            <person name="de Melo A.L.T.M."/>
            <person name="Pandolfi V."/>
            <person name="Bustamante F.O."/>
            <person name="Brasileiro-Vidal A.C."/>
            <person name="Benko-Iseppon A.M."/>
        </authorList>
    </citation>
    <scope>NUCLEOTIDE SEQUENCE [LARGE SCALE GENOMIC DNA]</scope>
    <source>
        <tissue evidence="1">Leaves</tissue>
    </source>
</reference>
<dbReference type="EMBL" id="JASCZI010271888">
    <property type="protein sequence ID" value="MED6216800.1"/>
    <property type="molecule type" value="Genomic_DNA"/>
</dbReference>
<organism evidence="1 2">
    <name type="scientific">Stylosanthes scabra</name>
    <dbReference type="NCBI Taxonomy" id="79078"/>
    <lineage>
        <taxon>Eukaryota</taxon>
        <taxon>Viridiplantae</taxon>
        <taxon>Streptophyta</taxon>
        <taxon>Embryophyta</taxon>
        <taxon>Tracheophyta</taxon>
        <taxon>Spermatophyta</taxon>
        <taxon>Magnoliopsida</taxon>
        <taxon>eudicotyledons</taxon>
        <taxon>Gunneridae</taxon>
        <taxon>Pentapetalae</taxon>
        <taxon>rosids</taxon>
        <taxon>fabids</taxon>
        <taxon>Fabales</taxon>
        <taxon>Fabaceae</taxon>
        <taxon>Papilionoideae</taxon>
        <taxon>50 kb inversion clade</taxon>
        <taxon>dalbergioids sensu lato</taxon>
        <taxon>Dalbergieae</taxon>
        <taxon>Pterocarpus clade</taxon>
        <taxon>Stylosanthes</taxon>
    </lineage>
</organism>
<dbReference type="Proteomes" id="UP001341840">
    <property type="component" value="Unassembled WGS sequence"/>
</dbReference>